<evidence type="ECO:0000256" key="1">
    <source>
        <dbReference type="SAM" id="MobiDB-lite"/>
    </source>
</evidence>
<feature type="region of interest" description="Disordered" evidence="1">
    <location>
        <begin position="1"/>
        <end position="46"/>
    </location>
</feature>
<name>A0A8H6SQ88_9AGAR</name>
<dbReference type="EMBL" id="JACAZF010000005">
    <property type="protein sequence ID" value="KAF7303439.1"/>
    <property type="molecule type" value="Genomic_DNA"/>
</dbReference>
<dbReference type="GeneID" id="59345006"/>
<evidence type="ECO:0000313" key="2">
    <source>
        <dbReference type="EMBL" id="KAF7303439.1"/>
    </source>
</evidence>
<dbReference type="PANTHER" id="PTHR35871">
    <property type="entry name" value="EXPRESSED PROTEIN"/>
    <property type="match status" value="1"/>
</dbReference>
<dbReference type="Gene3D" id="3.30.420.10">
    <property type="entry name" value="Ribonuclease H-like superfamily/Ribonuclease H"/>
    <property type="match status" value="1"/>
</dbReference>
<keyword evidence="3" id="KW-1185">Reference proteome</keyword>
<gene>
    <name evidence="2" type="ORF">MIND_00572700</name>
</gene>
<dbReference type="InterPro" id="IPR036397">
    <property type="entry name" value="RNaseH_sf"/>
</dbReference>
<protein>
    <recommendedName>
        <fullName evidence="4">Tc1-like transposase DDE domain-containing protein</fullName>
    </recommendedName>
</protein>
<comment type="caution">
    <text evidence="2">The sequence shown here is derived from an EMBL/GenBank/DDBJ whole genome shotgun (WGS) entry which is preliminary data.</text>
</comment>
<dbReference type="RefSeq" id="XP_037220411.1">
    <property type="nucleotide sequence ID" value="XM_037362490.1"/>
</dbReference>
<dbReference type="AlphaFoldDB" id="A0A8H6SQ88"/>
<accession>A0A8H6SQ88</accession>
<dbReference type="PANTHER" id="PTHR35871:SF1">
    <property type="entry name" value="CXC1-LIKE CYSTEINE CLUSTER ASSOCIATED WITH KDZ TRANSPOSASES DOMAIN-CONTAINING PROTEIN"/>
    <property type="match status" value="1"/>
</dbReference>
<sequence length="806" mass="90878">MPPPKAHIRARTANLPSAPRTPKKKRTHSVLTPQTRSRHSKKTRVKRVEHVENDENIEDAYLDTSSPLKPLGDDPFLVTGQPAPITFQCEGFTSQPPTGAPETFMFTTELFEDVDEELNSEDEDLAFVNPEFDELLTCAPGTFPYDGYPRPAPPLEYLARMKTAERQRVVFSAPSVTAAHDALVDLMLLMKGEIRGPNSKGYKKPKFDTYVRARLEGMRTLLSIYTSPRSTTYEDWGESAMQAAIAVGRDRQVLPCNPYGKSSKPILNNESLDAEVRAALRGQEITAEKTQAFVNREDIRERYKITSAISIRTARRYLIKLGFAYGYAKKGQYSDGHEREDVVVYREETYLPTLKDFEERSYIYHADGTIQVPRLPPGVRPTCIWYHDESIFYGHDRRRKLWQDVTAGAKPYQKGEGGSFMAADYFSADFGWLRGLEGESARRTMCPGKNRDGYFSAADIEEQARAACAIATTRWPEFDHIFIYDNATTHRARTAGALTAMGMPKFTSGSRAIEAEEEGRDGGEKTKKPRAPKKTKPAGGGNETRKKKPPKKTKPPKDPKDANFLVQVNKLNEDQTIMHDEHGERVKEEIQMTGATFADGSPQSLYFPTDVEKFAGKFKGMAVILEERRLRGDLGEHLTKEELAGKVAQCKKFKCPKVDAGRQTTCCMRRMLFDQPDFANVQSCLEAACSPFNVTILFLPKFHPELNPIEMVWGFAKRVYRQYPESSGDEALERNTLTALDSVPLASMRRFVLRAHRFADAYRKGLDGAQAAWAVKKYKGHRMLPPEFRAELEKAEAKAKGTQNIK</sequence>
<reference evidence="2" key="1">
    <citation type="submission" date="2020-05" db="EMBL/GenBank/DDBJ databases">
        <title>Mycena genomes resolve the evolution of fungal bioluminescence.</title>
        <authorList>
            <person name="Tsai I.J."/>
        </authorList>
    </citation>
    <scope>NUCLEOTIDE SEQUENCE</scope>
    <source>
        <strain evidence="2">171206Taipei</strain>
    </source>
</reference>
<evidence type="ECO:0000313" key="3">
    <source>
        <dbReference type="Proteomes" id="UP000636479"/>
    </source>
</evidence>
<feature type="compositionally biased region" description="Basic residues" evidence="1">
    <location>
        <begin position="36"/>
        <end position="45"/>
    </location>
</feature>
<dbReference type="Proteomes" id="UP000636479">
    <property type="component" value="Unassembled WGS sequence"/>
</dbReference>
<organism evidence="2 3">
    <name type="scientific">Mycena indigotica</name>
    <dbReference type="NCBI Taxonomy" id="2126181"/>
    <lineage>
        <taxon>Eukaryota</taxon>
        <taxon>Fungi</taxon>
        <taxon>Dikarya</taxon>
        <taxon>Basidiomycota</taxon>
        <taxon>Agaricomycotina</taxon>
        <taxon>Agaricomycetes</taxon>
        <taxon>Agaricomycetidae</taxon>
        <taxon>Agaricales</taxon>
        <taxon>Marasmiineae</taxon>
        <taxon>Mycenaceae</taxon>
        <taxon>Mycena</taxon>
    </lineage>
</organism>
<evidence type="ECO:0008006" key="4">
    <source>
        <dbReference type="Google" id="ProtNLM"/>
    </source>
</evidence>
<feature type="region of interest" description="Disordered" evidence="1">
    <location>
        <begin position="513"/>
        <end position="563"/>
    </location>
</feature>
<proteinExistence type="predicted"/>
<feature type="compositionally biased region" description="Basic residues" evidence="1">
    <location>
        <begin position="527"/>
        <end position="536"/>
    </location>
</feature>
<feature type="compositionally biased region" description="Basic residues" evidence="1">
    <location>
        <begin position="545"/>
        <end position="554"/>
    </location>
</feature>
<dbReference type="OrthoDB" id="10044727at2759"/>
<dbReference type="GO" id="GO:0003676">
    <property type="term" value="F:nucleic acid binding"/>
    <property type="evidence" value="ECO:0007669"/>
    <property type="project" value="InterPro"/>
</dbReference>
<feature type="compositionally biased region" description="Basic residues" evidence="1">
    <location>
        <begin position="1"/>
        <end position="10"/>
    </location>
</feature>